<dbReference type="PANTHER" id="PTHR46064">
    <property type="entry name" value="QUEUINE TRNA-RIBOSYLTRANSFERASE ACCESSORY SUBUNIT 2"/>
    <property type="match status" value="1"/>
</dbReference>
<protein>
    <recommendedName>
        <fullName evidence="2">tRNA-guanine(15) transglycosylase-like domain-containing protein</fullName>
    </recommendedName>
</protein>
<dbReference type="STRING" id="98765.A0A2R6RVX4"/>
<dbReference type="Pfam" id="PF01702">
    <property type="entry name" value="TGT"/>
    <property type="match status" value="2"/>
</dbReference>
<comment type="caution">
    <text evidence="3">The sequence shown here is derived from an EMBL/GenBank/DDBJ whole genome shotgun (WGS) entry which is preliminary data.</text>
</comment>
<feature type="compositionally biased region" description="Basic and acidic residues" evidence="1">
    <location>
        <begin position="307"/>
        <end position="320"/>
    </location>
</feature>
<feature type="domain" description="tRNA-guanine(15) transglycosylase-like" evidence="2">
    <location>
        <begin position="228"/>
        <end position="267"/>
    </location>
</feature>
<accession>A0A2R6RVX4</accession>
<evidence type="ECO:0000259" key="2">
    <source>
        <dbReference type="Pfam" id="PF01702"/>
    </source>
</evidence>
<evidence type="ECO:0000313" key="3">
    <source>
        <dbReference type="EMBL" id="PSS34181.1"/>
    </source>
</evidence>
<dbReference type="EMBL" id="MLYV02000146">
    <property type="protein sequence ID" value="PSS34181.1"/>
    <property type="molecule type" value="Genomic_DNA"/>
</dbReference>
<dbReference type="GO" id="GO:0006400">
    <property type="term" value="P:tRNA modification"/>
    <property type="evidence" value="ECO:0007669"/>
    <property type="project" value="InterPro"/>
</dbReference>
<dbReference type="AlphaFoldDB" id="A0A2R6RVX4"/>
<evidence type="ECO:0000313" key="4">
    <source>
        <dbReference type="Proteomes" id="UP000186601"/>
    </source>
</evidence>
<feature type="region of interest" description="Disordered" evidence="1">
    <location>
        <begin position="307"/>
        <end position="326"/>
    </location>
</feature>
<reference evidence="3 4" key="1">
    <citation type="submission" date="2018-02" db="EMBL/GenBank/DDBJ databases">
        <title>Genome sequence of the basidiomycete white-rot fungus Phlebia centrifuga.</title>
        <authorList>
            <person name="Granchi Z."/>
            <person name="Peng M."/>
            <person name="de Vries R.P."/>
            <person name="Hilden K."/>
            <person name="Makela M.R."/>
            <person name="Grigoriev I."/>
            <person name="Riley R."/>
        </authorList>
    </citation>
    <scope>NUCLEOTIDE SEQUENCE [LARGE SCALE GENOMIC DNA]</scope>
    <source>
        <strain evidence="3 4">FBCC195</strain>
    </source>
</reference>
<dbReference type="Proteomes" id="UP000186601">
    <property type="component" value="Unassembled WGS sequence"/>
</dbReference>
<organism evidence="3 4">
    <name type="scientific">Hermanssonia centrifuga</name>
    <dbReference type="NCBI Taxonomy" id="98765"/>
    <lineage>
        <taxon>Eukaryota</taxon>
        <taxon>Fungi</taxon>
        <taxon>Dikarya</taxon>
        <taxon>Basidiomycota</taxon>
        <taxon>Agaricomycotina</taxon>
        <taxon>Agaricomycetes</taxon>
        <taxon>Polyporales</taxon>
        <taxon>Meruliaceae</taxon>
        <taxon>Hermanssonia</taxon>
    </lineage>
</organism>
<keyword evidence="4" id="KW-1185">Reference proteome</keyword>
<gene>
    <name evidence="3" type="ORF">PHLCEN_2v1798</name>
</gene>
<proteinExistence type="predicted"/>
<dbReference type="PANTHER" id="PTHR46064:SF1">
    <property type="entry name" value="QUEUINE TRNA-RIBOSYLTRANSFERASE ACCESSORY SUBUNIT 2"/>
    <property type="match status" value="1"/>
</dbReference>
<dbReference type="Gene3D" id="3.20.20.105">
    <property type="entry name" value="Queuine tRNA-ribosyltransferase-like"/>
    <property type="match status" value="1"/>
</dbReference>
<dbReference type="SUPFAM" id="SSF51713">
    <property type="entry name" value="tRNA-guanine transglycosylase"/>
    <property type="match status" value="1"/>
</dbReference>
<dbReference type="InterPro" id="IPR002616">
    <property type="entry name" value="tRNA_ribo_trans-like"/>
</dbReference>
<dbReference type="InterPro" id="IPR050852">
    <property type="entry name" value="Queuine_tRNA-ribosyltrfase"/>
</dbReference>
<evidence type="ECO:0000256" key="1">
    <source>
        <dbReference type="SAM" id="MobiDB-lite"/>
    </source>
</evidence>
<name>A0A2R6RVX4_9APHY</name>
<sequence length="326" mass="35672">MAGGTDDRARKAFSECLTETLHGKDLELVSPLRTLDEGVTGYVFDLVSLRDNIQADRLQSTTIPIQHAISETEQEVQKLIKTSLHPLPVGKPRVVHSALSPHEILRLIRDVGIDLFDAHWAQRAADIGIALDFRFPVVEVELNCPGPLRCASGKQNLGHNLFDVTYAHDHSRLASCFLDANSSQTSAPDTICPCGACSPRAPPNHIVHNSVDAIGTGPQGVGDVQTPFTRAYIHHLLHTHEMSSHTLLAMHNLSVLDAFFAGIRDVLGGPDAANTFALEIERFVATYDEQMDVFTQAHGAWARVERERGKGRLSRDKSDSTDLAVV</sequence>
<feature type="domain" description="tRNA-guanine(15) transglycosylase-like" evidence="2">
    <location>
        <begin position="68"/>
        <end position="198"/>
    </location>
</feature>
<dbReference type="OrthoDB" id="27601at2759"/>
<dbReference type="InterPro" id="IPR036511">
    <property type="entry name" value="TGT-like_sf"/>
</dbReference>